<keyword evidence="3" id="KW-1185">Reference proteome</keyword>
<reference evidence="2 3" key="1">
    <citation type="submission" date="2016-10" db="EMBL/GenBank/DDBJ databases">
        <title>Draft Genome sequence of Alkanindiges sp. strain H1.</title>
        <authorList>
            <person name="Subhash Y."/>
            <person name="Lee S."/>
        </authorList>
    </citation>
    <scope>NUCLEOTIDE SEQUENCE [LARGE SCALE GENOMIC DNA]</scope>
    <source>
        <strain evidence="2 3">H1</strain>
    </source>
</reference>
<keyword evidence="1" id="KW-1133">Transmembrane helix</keyword>
<comment type="caution">
    <text evidence="2">The sequence shown here is derived from an EMBL/GenBank/DDBJ whole genome shotgun (WGS) entry which is preliminary data.</text>
</comment>
<dbReference type="Proteomes" id="UP000192132">
    <property type="component" value="Unassembled WGS sequence"/>
</dbReference>
<proteinExistence type="predicted"/>
<sequence>MALSTSAPKELFSLYQRVVCIGVLLAGLVYLVWMDYRQSKIVIQDATLELTDCKINCKLNGSFHHHFLHKEMIFTEQSGEVRQIPYKQIRMLMYTAPQTNE</sequence>
<dbReference type="AlphaFoldDB" id="A0A1S8CS30"/>
<evidence type="ECO:0000313" key="2">
    <source>
        <dbReference type="EMBL" id="ONG37848.1"/>
    </source>
</evidence>
<evidence type="ECO:0000313" key="3">
    <source>
        <dbReference type="Proteomes" id="UP000192132"/>
    </source>
</evidence>
<feature type="transmembrane region" description="Helical" evidence="1">
    <location>
        <begin position="14"/>
        <end position="33"/>
    </location>
</feature>
<gene>
    <name evidence="2" type="ORF">BKE30_13650</name>
</gene>
<name>A0A1S8CS30_9GAMM</name>
<dbReference type="STRING" id="1907941.BKE30_13650"/>
<accession>A0A1S8CS30</accession>
<keyword evidence="1" id="KW-0472">Membrane</keyword>
<keyword evidence="1" id="KW-0812">Transmembrane</keyword>
<organism evidence="2 3">
    <name type="scientific">Alkanindiges hydrocarboniclasticus</name>
    <dbReference type="NCBI Taxonomy" id="1907941"/>
    <lineage>
        <taxon>Bacteria</taxon>
        <taxon>Pseudomonadati</taxon>
        <taxon>Pseudomonadota</taxon>
        <taxon>Gammaproteobacteria</taxon>
        <taxon>Moraxellales</taxon>
        <taxon>Moraxellaceae</taxon>
        <taxon>Alkanindiges</taxon>
    </lineage>
</organism>
<protein>
    <submittedName>
        <fullName evidence="2">Uncharacterized protein</fullName>
    </submittedName>
</protein>
<evidence type="ECO:0000256" key="1">
    <source>
        <dbReference type="SAM" id="Phobius"/>
    </source>
</evidence>
<dbReference type="RefSeq" id="WP_076879155.1">
    <property type="nucleotide sequence ID" value="NZ_MLCN01000043.1"/>
</dbReference>
<dbReference type="EMBL" id="MLCN01000043">
    <property type="protein sequence ID" value="ONG37848.1"/>
    <property type="molecule type" value="Genomic_DNA"/>
</dbReference>